<dbReference type="OrthoDB" id="9805682at2"/>
<evidence type="ECO:0000256" key="3">
    <source>
        <dbReference type="ARBA" id="ARBA00022475"/>
    </source>
</evidence>
<proteinExistence type="inferred from homology"/>
<dbReference type="Gene3D" id="1.20.81.30">
    <property type="entry name" value="Type II secretion system (T2SS), domain F"/>
    <property type="match status" value="2"/>
</dbReference>
<keyword evidence="5 8" id="KW-0812">Transmembrane</keyword>
<dbReference type="STRING" id="146817.SAMN04488502_101320"/>
<feature type="domain" description="Type II secretion system protein GspF" evidence="9">
    <location>
        <begin position="273"/>
        <end position="395"/>
    </location>
</feature>
<evidence type="ECO:0000256" key="1">
    <source>
        <dbReference type="ARBA" id="ARBA00004429"/>
    </source>
</evidence>
<dbReference type="InterPro" id="IPR042094">
    <property type="entry name" value="T2SS_GspF_sf"/>
</dbReference>
<reference evidence="10 11" key="1">
    <citation type="submission" date="2016-10" db="EMBL/GenBank/DDBJ databases">
        <authorList>
            <person name="de Groot N.N."/>
        </authorList>
    </citation>
    <scope>NUCLEOTIDE SEQUENCE [LARGE SCALE GENOMIC DNA]</scope>
    <source>
        <strain evidence="10 11">DSM 1736</strain>
    </source>
</reference>
<evidence type="ECO:0000256" key="2">
    <source>
        <dbReference type="ARBA" id="ARBA00005745"/>
    </source>
</evidence>
<dbReference type="FunFam" id="1.20.81.30:FF:000001">
    <property type="entry name" value="Type II secretion system protein F"/>
    <property type="match status" value="2"/>
</dbReference>
<feature type="transmembrane region" description="Helical" evidence="8">
    <location>
        <begin position="171"/>
        <end position="192"/>
    </location>
</feature>
<evidence type="ECO:0000313" key="11">
    <source>
        <dbReference type="Proteomes" id="UP000214880"/>
    </source>
</evidence>
<dbReference type="Proteomes" id="UP000214880">
    <property type="component" value="Unassembled WGS sequence"/>
</dbReference>
<dbReference type="PANTHER" id="PTHR30012:SF0">
    <property type="entry name" value="TYPE II SECRETION SYSTEM PROTEIN F-RELATED"/>
    <property type="match status" value="1"/>
</dbReference>
<evidence type="ECO:0000313" key="10">
    <source>
        <dbReference type="EMBL" id="SDL60175.1"/>
    </source>
</evidence>
<dbReference type="RefSeq" id="WP_092067617.1">
    <property type="nucleotide sequence ID" value="NZ_FNHB01000001.1"/>
</dbReference>
<keyword evidence="6 8" id="KW-1133">Transmembrane helix</keyword>
<evidence type="ECO:0000256" key="4">
    <source>
        <dbReference type="ARBA" id="ARBA00022519"/>
    </source>
</evidence>
<keyword evidence="7 8" id="KW-0472">Membrane</keyword>
<evidence type="ECO:0000256" key="5">
    <source>
        <dbReference type="ARBA" id="ARBA00022692"/>
    </source>
</evidence>
<dbReference type="InterPro" id="IPR003004">
    <property type="entry name" value="GspF/PilC"/>
</dbReference>
<comment type="similarity">
    <text evidence="2">Belongs to the GSP F family.</text>
</comment>
<keyword evidence="4" id="KW-0997">Cell inner membrane</keyword>
<gene>
    <name evidence="10" type="ORF">SAMN04488502_101320</name>
</gene>
<feature type="domain" description="Type II secretion system protein GspF" evidence="9">
    <location>
        <begin position="73"/>
        <end position="193"/>
    </location>
</feature>
<keyword evidence="3" id="KW-1003">Cell membrane</keyword>
<dbReference type="PANTHER" id="PTHR30012">
    <property type="entry name" value="GENERAL SECRETION PATHWAY PROTEIN"/>
    <property type="match status" value="1"/>
</dbReference>
<organism evidence="10 11">
    <name type="scientific">Dendrosporobacter quercicolus</name>
    <dbReference type="NCBI Taxonomy" id="146817"/>
    <lineage>
        <taxon>Bacteria</taxon>
        <taxon>Bacillati</taxon>
        <taxon>Bacillota</taxon>
        <taxon>Negativicutes</taxon>
        <taxon>Selenomonadales</taxon>
        <taxon>Sporomusaceae</taxon>
        <taxon>Dendrosporobacter</taxon>
    </lineage>
</organism>
<evidence type="ECO:0000259" key="9">
    <source>
        <dbReference type="Pfam" id="PF00482"/>
    </source>
</evidence>
<sequence>MSRTFTYKAKDRTGQPFSGTIAADNETAVAAFIRDKGFFITEIKERRQVNFLSVFLNSLRPVAGKDLAALCWQLSALLNAGISLIPTLNTLIVQAGHPRLKAALHNSRQKVQEGSALSSALAGHPSVFPPLMVNMVEAGETGGVLGEVLRRLAGHYEKEHKMNEKVKSALTYPYIVLGMAAMAVAFILSFVLPVFSQLFHQMKVELPMPTRMLLAAGGFVLDHWPILLTLPALAALGLVYAYQQPRYRRLLDALLLQLPVFGLLTKKVAIARFSRTFGTLLRGGVPIINALEAVKKTTGNMVVRDLLHHAQISLRQGRGLATSLGEDNIFTPLVVQMVAVGEETGELDNMLDKIADFYESEVDHMVSRLNSLLEPAMIGVLGVIIGAIVLAVALPLFDIVAGVDRI</sequence>
<dbReference type="InterPro" id="IPR018076">
    <property type="entry name" value="T2SS_GspF_dom"/>
</dbReference>
<dbReference type="Pfam" id="PF00482">
    <property type="entry name" value="T2SSF"/>
    <property type="match status" value="2"/>
</dbReference>
<dbReference type="GO" id="GO:0005886">
    <property type="term" value="C:plasma membrane"/>
    <property type="evidence" value="ECO:0007669"/>
    <property type="project" value="UniProtKB-SubCell"/>
</dbReference>
<protein>
    <submittedName>
        <fullName evidence="10">Type IV pilus assembly protein PilC</fullName>
    </submittedName>
</protein>
<evidence type="ECO:0000256" key="6">
    <source>
        <dbReference type="ARBA" id="ARBA00022989"/>
    </source>
</evidence>
<keyword evidence="11" id="KW-1185">Reference proteome</keyword>
<accession>A0A1G9LF82</accession>
<feature type="transmembrane region" description="Helical" evidence="8">
    <location>
        <begin position="376"/>
        <end position="397"/>
    </location>
</feature>
<feature type="transmembrane region" description="Helical" evidence="8">
    <location>
        <begin position="212"/>
        <end position="242"/>
    </location>
</feature>
<comment type="subcellular location">
    <subcellularLocation>
        <location evidence="1">Cell inner membrane</location>
        <topology evidence="1">Multi-pass membrane protein</topology>
    </subcellularLocation>
</comment>
<dbReference type="AlphaFoldDB" id="A0A1G9LF82"/>
<dbReference type="PRINTS" id="PR00812">
    <property type="entry name" value="BCTERIALGSPF"/>
</dbReference>
<dbReference type="EMBL" id="FNHB01000001">
    <property type="protein sequence ID" value="SDL60175.1"/>
    <property type="molecule type" value="Genomic_DNA"/>
</dbReference>
<evidence type="ECO:0000256" key="8">
    <source>
        <dbReference type="SAM" id="Phobius"/>
    </source>
</evidence>
<name>A0A1G9LF82_9FIRM</name>
<evidence type="ECO:0000256" key="7">
    <source>
        <dbReference type="ARBA" id="ARBA00023136"/>
    </source>
</evidence>